<sequence length="276" mass="30918">MTPTAAAPRAPFLVMAHHRSGSNFLNDLLQAHPQLECLNEPLSMHTDFFRCRDLELWRGGDYEPGHLHPSLAADPQLREFLVDFRDYLLQSNDRRVVGFKETVLFGKLGWIKAFLPPLKVLLLVRDPYAVVSSVLRTRLLPFWNYARFVPPAFAALHPGYRCQGASADPGVQAAEVVAMSVAVRHDLARRSLGQFDHLEVRLADLMRDPEPVLSAIAGFLEVEPDGSPLAFARHRQAETRGGLFSSFRAADDVENTWRRDLAPEQVRVVSDVLSCA</sequence>
<dbReference type="STRING" id="946333.A4W93_07920"/>
<dbReference type="KEGG" id="rgu:A4W93_07920"/>
<dbReference type="GO" id="GO:0006044">
    <property type="term" value="P:N-acetylglucosamine metabolic process"/>
    <property type="evidence" value="ECO:0007669"/>
    <property type="project" value="TreeGrafter"/>
</dbReference>
<evidence type="ECO:0000313" key="2">
    <source>
        <dbReference type="Proteomes" id="UP000193427"/>
    </source>
</evidence>
<dbReference type="Gene3D" id="3.40.50.300">
    <property type="entry name" value="P-loop containing nucleotide triphosphate hydrolases"/>
    <property type="match status" value="1"/>
</dbReference>
<reference evidence="1 2" key="1">
    <citation type="submission" date="2016-04" db="EMBL/GenBank/DDBJ databases">
        <title>Complete genome sequence of natural rubber-degrading, novel Gram-negative bacterium, Rhizobacter gummiphilus strain NS21.</title>
        <authorList>
            <person name="Tabata M."/>
            <person name="Kasai D."/>
            <person name="Fukuda M."/>
        </authorList>
    </citation>
    <scope>NUCLEOTIDE SEQUENCE [LARGE SCALE GENOMIC DNA]</scope>
    <source>
        <strain evidence="1 2">NS21</strain>
    </source>
</reference>
<dbReference type="InterPro" id="IPR051135">
    <property type="entry name" value="Gal/GlcNAc/GalNAc_ST"/>
</dbReference>
<organism evidence="1 2">
    <name type="scientific">Piscinibacter gummiphilus</name>
    <dbReference type="NCBI Taxonomy" id="946333"/>
    <lineage>
        <taxon>Bacteria</taxon>
        <taxon>Pseudomonadati</taxon>
        <taxon>Pseudomonadota</taxon>
        <taxon>Betaproteobacteria</taxon>
        <taxon>Burkholderiales</taxon>
        <taxon>Sphaerotilaceae</taxon>
        <taxon>Piscinibacter</taxon>
    </lineage>
</organism>
<dbReference type="Proteomes" id="UP000193427">
    <property type="component" value="Chromosome"/>
</dbReference>
<dbReference type="AlphaFoldDB" id="A0A1W6L6E0"/>
<dbReference type="RefSeq" id="WP_085750114.1">
    <property type="nucleotide sequence ID" value="NZ_BSPR01000008.1"/>
</dbReference>
<evidence type="ECO:0000313" key="1">
    <source>
        <dbReference type="EMBL" id="ARN19845.1"/>
    </source>
</evidence>
<dbReference type="Pfam" id="PF13469">
    <property type="entry name" value="Sulfotransfer_3"/>
    <property type="match status" value="1"/>
</dbReference>
<dbReference type="PANTHER" id="PTHR10704:SF44">
    <property type="entry name" value="LD35051P-RELATED"/>
    <property type="match status" value="1"/>
</dbReference>
<dbReference type="PANTHER" id="PTHR10704">
    <property type="entry name" value="CARBOHYDRATE SULFOTRANSFERASE"/>
    <property type="match status" value="1"/>
</dbReference>
<dbReference type="OrthoDB" id="9148729at2"/>
<dbReference type="SUPFAM" id="SSF52540">
    <property type="entry name" value="P-loop containing nucleoside triphosphate hydrolases"/>
    <property type="match status" value="1"/>
</dbReference>
<dbReference type="InterPro" id="IPR027417">
    <property type="entry name" value="P-loop_NTPase"/>
</dbReference>
<keyword evidence="2" id="KW-1185">Reference proteome</keyword>
<name>A0A1W6L6E0_9BURK</name>
<dbReference type="PROSITE" id="PS50007">
    <property type="entry name" value="PIPLC_X_DOMAIN"/>
    <property type="match status" value="1"/>
</dbReference>
<protein>
    <submittedName>
        <fullName evidence="1">Uncharacterized protein</fullName>
    </submittedName>
</protein>
<dbReference type="GO" id="GO:0006790">
    <property type="term" value="P:sulfur compound metabolic process"/>
    <property type="evidence" value="ECO:0007669"/>
    <property type="project" value="TreeGrafter"/>
</dbReference>
<gene>
    <name evidence="1" type="ORF">A4W93_07920</name>
</gene>
<proteinExistence type="predicted"/>
<dbReference type="GO" id="GO:0001517">
    <property type="term" value="F:N-acetylglucosamine 6-O-sulfotransferase activity"/>
    <property type="evidence" value="ECO:0007669"/>
    <property type="project" value="TreeGrafter"/>
</dbReference>
<dbReference type="EMBL" id="CP015118">
    <property type="protein sequence ID" value="ARN19845.1"/>
    <property type="molecule type" value="Genomic_DNA"/>
</dbReference>
<accession>A0A1W6L6E0</accession>